<feature type="region of interest" description="Disordered" evidence="1">
    <location>
        <begin position="1"/>
        <end position="30"/>
    </location>
</feature>
<proteinExistence type="predicted"/>
<feature type="compositionally biased region" description="Low complexity" evidence="1">
    <location>
        <begin position="154"/>
        <end position="171"/>
    </location>
</feature>
<feature type="domain" description="Peptidase C19 ubiquitin carboxyl-terminal hydrolase" evidence="2">
    <location>
        <begin position="154"/>
        <end position="308"/>
    </location>
</feature>
<dbReference type="Pfam" id="PF00443">
    <property type="entry name" value="UCH"/>
    <property type="match status" value="1"/>
</dbReference>
<name>A0AAD5S794_9FUNG</name>
<dbReference type="SUPFAM" id="SSF54001">
    <property type="entry name" value="Cysteine proteinases"/>
    <property type="match status" value="1"/>
</dbReference>
<feature type="compositionally biased region" description="Acidic residues" evidence="1">
    <location>
        <begin position="91"/>
        <end position="106"/>
    </location>
</feature>
<evidence type="ECO:0000313" key="4">
    <source>
        <dbReference type="Proteomes" id="UP001212841"/>
    </source>
</evidence>
<reference evidence="3" key="1">
    <citation type="submission" date="2020-05" db="EMBL/GenBank/DDBJ databases">
        <title>Phylogenomic resolution of chytrid fungi.</title>
        <authorList>
            <person name="Stajich J.E."/>
            <person name="Amses K."/>
            <person name="Simmons R."/>
            <person name="Seto K."/>
            <person name="Myers J."/>
            <person name="Bonds A."/>
            <person name="Quandt C.A."/>
            <person name="Barry K."/>
            <person name="Liu P."/>
            <person name="Grigoriev I."/>
            <person name="Longcore J.E."/>
            <person name="James T.Y."/>
        </authorList>
    </citation>
    <scope>NUCLEOTIDE SEQUENCE</scope>
    <source>
        <strain evidence="3">JEL0318</strain>
    </source>
</reference>
<feature type="region of interest" description="Disordered" evidence="1">
    <location>
        <begin position="153"/>
        <end position="175"/>
    </location>
</feature>
<dbReference type="GO" id="GO:0004843">
    <property type="term" value="F:cysteine-type deubiquitinase activity"/>
    <property type="evidence" value="ECO:0007669"/>
    <property type="project" value="InterPro"/>
</dbReference>
<sequence>MTEIASDKSEQAEQLPVEEGRTNEDLDALGKQILEPIENLTAEAKELLPTESALVDAASAPEAGVPSVSAPTNEPTEKDSSSISPLTAPESNDEPPPLEDVESVASADDDIEEEGGVVHVPILPADKVQAPQSQIHNTPANDTANTITAIQPNTSSRTLTQQQHTRTTNTTPVKQSAPSIAYPYLYQLRAAVIHYGGHNSGHFVTFRRFTSSSKSAATSEPPQPDPVFLPSVSSLKFLNETQAELRRRRGNATAIPPTATRRDEEEEDQEEIDVWYRISDDRVDAVGDLEEVFESGFGGSSVVYMLYYER</sequence>
<protein>
    <recommendedName>
        <fullName evidence="2">Peptidase C19 ubiquitin carboxyl-terminal hydrolase domain-containing protein</fullName>
    </recommendedName>
</protein>
<evidence type="ECO:0000256" key="1">
    <source>
        <dbReference type="SAM" id="MobiDB-lite"/>
    </source>
</evidence>
<keyword evidence="4" id="KW-1185">Reference proteome</keyword>
<dbReference type="Gene3D" id="3.90.70.10">
    <property type="entry name" value="Cysteine proteinases"/>
    <property type="match status" value="1"/>
</dbReference>
<dbReference type="EMBL" id="JADGJD010002880">
    <property type="protein sequence ID" value="KAJ3027534.1"/>
    <property type="molecule type" value="Genomic_DNA"/>
</dbReference>
<dbReference type="AlphaFoldDB" id="A0AAD5S794"/>
<dbReference type="InterPro" id="IPR001394">
    <property type="entry name" value="Peptidase_C19_UCH"/>
</dbReference>
<gene>
    <name evidence="3" type="ORF">HK097_006144</name>
</gene>
<feature type="region of interest" description="Disordered" evidence="1">
    <location>
        <begin position="52"/>
        <end position="106"/>
    </location>
</feature>
<feature type="region of interest" description="Disordered" evidence="1">
    <location>
        <begin position="247"/>
        <end position="269"/>
    </location>
</feature>
<feature type="compositionally biased region" description="Basic and acidic residues" evidence="1">
    <location>
        <begin position="1"/>
        <end position="11"/>
    </location>
</feature>
<organism evidence="3 4">
    <name type="scientific">Rhizophlyctis rosea</name>
    <dbReference type="NCBI Taxonomy" id="64517"/>
    <lineage>
        <taxon>Eukaryota</taxon>
        <taxon>Fungi</taxon>
        <taxon>Fungi incertae sedis</taxon>
        <taxon>Chytridiomycota</taxon>
        <taxon>Chytridiomycota incertae sedis</taxon>
        <taxon>Chytridiomycetes</taxon>
        <taxon>Rhizophlyctidales</taxon>
        <taxon>Rhizophlyctidaceae</taxon>
        <taxon>Rhizophlyctis</taxon>
    </lineage>
</organism>
<accession>A0AAD5S794</accession>
<evidence type="ECO:0000313" key="3">
    <source>
        <dbReference type="EMBL" id="KAJ3027534.1"/>
    </source>
</evidence>
<dbReference type="Proteomes" id="UP001212841">
    <property type="component" value="Unassembled WGS sequence"/>
</dbReference>
<feature type="non-terminal residue" evidence="3">
    <location>
        <position position="310"/>
    </location>
</feature>
<comment type="caution">
    <text evidence="3">The sequence shown here is derived from an EMBL/GenBank/DDBJ whole genome shotgun (WGS) entry which is preliminary data.</text>
</comment>
<evidence type="ECO:0000259" key="2">
    <source>
        <dbReference type="Pfam" id="PF00443"/>
    </source>
</evidence>
<dbReference type="InterPro" id="IPR038765">
    <property type="entry name" value="Papain-like_cys_pep_sf"/>
</dbReference>
<dbReference type="GO" id="GO:0016579">
    <property type="term" value="P:protein deubiquitination"/>
    <property type="evidence" value="ECO:0007669"/>
    <property type="project" value="InterPro"/>
</dbReference>